<evidence type="ECO:0000256" key="5">
    <source>
        <dbReference type="RuleBase" id="RU004182"/>
    </source>
</evidence>
<keyword evidence="8" id="KW-0456">Lyase</keyword>
<dbReference type="Proteomes" id="UP001183629">
    <property type="component" value="Unassembled WGS sequence"/>
</dbReference>
<organism evidence="8 9">
    <name type="scientific">Catenuloplanes niger</name>
    <dbReference type="NCBI Taxonomy" id="587534"/>
    <lineage>
        <taxon>Bacteria</taxon>
        <taxon>Bacillati</taxon>
        <taxon>Actinomycetota</taxon>
        <taxon>Actinomycetes</taxon>
        <taxon>Micromonosporales</taxon>
        <taxon>Micromonosporaceae</taxon>
        <taxon>Catenuloplanes</taxon>
    </lineage>
</organism>
<dbReference type="Pfam" id="PF03441">
    <property type="entry name" value="FAD_binding_7"/>
    <property type="match status" value="1"/>
</dbReference>
<dbReference type="InterPro" id="IPR018394">
    <property type="entry name" value="DNA_photolyase_1_CS_C"/>
</dbReference>
<dbReference type="GO" id="GO:0003904">
    <property type="term" value="F:deoxyribodipyrimidine photo-lyase activity"/>
    <property type="evidence" value="ECO:0007669"/>
    <property type="project" value="UniProtKB-EC"/>
</dbReference>
<dbReference type="GO" id="GO:0006950">
    <property type="term" value="P:response to stress"/>
    <property type="evidence" value="ECO:0007669"/>
    <property type="project" value="UniProtKB-ARBA"/>
</dbReference>
<comment type="similarity">
    <text evidence="5">Belongs to the DNA photolyase family.</text>
</comment>
<feature type="binding site" evidence="4">
    <location>
        <begin position="226"/>
        <end position="230"/>
    </location>
    <ligand>
        <name>FAD</name>
        <dbReference type="ChEBI" id="CHEBI:57692"/>
    </ligand>
</feature>
<comment type="cofactor">
    <cofactor evidence="4">
        <name>FAD</name>
        <dbReference type="ChEBI" id="CHEBI:57692"/>
    </cofactor>
    <text evidence="4">Binds 1 FAD per subunit.</text>
</comment>
<dbReference type="SUPFAM" id="SSF48173">
    <property type="entry name" value="Cryptochrome/photolyase FAD-binding domain"/>
    <property type="match status" value="1"/>
</dbReference>
<dbReference type="Pfam" id="PF00875">
    <property type="entry name" value="DNA_photolyase"/>
    <property type="match status" value="1"/>
</dbReference>
<dbReference type="PROSITE" id="PS51645">
    <property type="entry name" value="PHR_CRY_ALPHA_BETA"/>
    <property type="match status" value="1"/>
</dbReference>
<dbReference type="Gene3D" id="1.25.40.80">
    <property type="match status" value="1"/>
</dbReference>
<dbReference type="PRINTS" id="PR00147">
    <property type="entry name" value="DNAPHOTLYASE"/>
</dbReference>
<dbReference type="GO" id="GO:0003677">
    <property type="term" value="F:DNA binding"/>
    <property type="evidence" value="ECO:0007669"/>
    <property type="project" value="TreeGrafter"/>
</dbReference>
<dbReference type="EMBL" id="JAVDYC010000001">
    <property type="protein sequence ID" value="MDR7323754.1"/>
    <property type="molecule type" value="Genomic_DNA"/>
</dbReference>
<dbReference type="GO" id="GO:0009416">
    <property type="term" value="P:response to light stimulus"/>
    <property type="evidence" value="ECO:0007669"/>
    <property type="project" value="TreeGrafter"/>
</dbReference>
<dbReference type="InterPro" id="IPR036155">
    <property type="entry name" value="Crypto/Photolyase_N_sf"/>
</dbReference>
<dbReference type="GO" id="GO:0006139">
    <property type="term" value="P:nucleobase-containing compound metabolic process"/>
    <property type="evidence" value="ECO:0007669"/>
    <property type="project" value="UniProtKB-ARBA"/>
</dbReference>
<sequence length="444" mass="49709">MKTAVVLFTRDLRLHDQPALAAACANAEHVVPLFVLDPALLGRSANRDRFLHQALADLRDGLRERGADLVVRRGDTVAETITVARQAEADGIALSHDVTGFATRRQDRLRAEAERHRMSLRLFPGVTVLPPGEVRPGGGSGHYRVFSPYFRAWEAATWRDEVASPRTIRLPPGAERLGGALPDPPAGESPDAAEGGETEGRRRLKNWLRHIDAYDDQHDAMADDDTSRLSAYLRFGCLSPLAVANAARKVGGPGAAAFVRQLCWRDFYYQVTAGFPRIARQPMRPAGDRNWRYDDAHALEAWQTGHTGVPIVDAGMRQLMAEGWMHNRARLITAALLTKHLRLDWRAGQDWFFRWLIDGDVPNNSGNWQWVAGTGNDTRPHRRFNPIRQAQRYDPEGDYVRRYVTELAGVPGADVHQPWRLGDFAKLGYPPPLESHGDEAVWLR</sequence>
<dbReference type="GO" id="GO:0071949">
    <property type="term" value="F:FAD binding"/>
    <property type="evidence" value="ECO:0007669"/>
    <property type="project" value="TreeGrafter"/>
</dbReference>
<evidence type="ECO:0000256" key="1">
    <source>
        <dbReference type="ARBA" id="ARBA00022630"/>
    </source>
</evidence>
<reference evidence="8 9" key="1">
    <citation type="submission" date="2023-07" db="EMBL/GenBank/DDBJ databases">
        <title>Sequencing the genomes of 1000 actinobacteria strains.</title>
        <authorList>
            <person name="Klenk H.-P."/>
        </authorList>
    </citation>
    <scope>NUCLEOTIDE SEQUENCE [LARGE SCALE GENOMIC DNA]</scope>
    <source>
        <strain evidence="8 9">DSM 44711</strain>
    </source>
</reference>
<name>A0AAE3ZRN9_9ACTN</name>
<evidence type="ECO:0000313" key="8">
    <source>
        <dbReference type="EMBL" id="MDR7323754.1"/>
    </source>
</evidence>
<dbReference type="Gene3D" id="3.40.50.620">
    <property type="entry name" value="HUPs"/>
    <property type="match status" value="1"/>
</dbReference>
<feature type="binding site" evidence="4">
    <location>
        <begin position="358"/>
        <end position="360"/>
    </location>
    <ligand>
        <name>FAD</name>
        <dbReference type="ChEBI" id="CHEBI:57692"/>
    </ligand>
</feature>
<dbReference type="SUPFAM" id="SSF52425">
    <property type="entry name" value="Cryptochrome/photolyase, N-terminal domain"/>
    <property type="match status" value="1"/>
</dbReference>
<keyword evidence="3 5" id="KW-0157">Chromophore</keyword>
<dbReference type="Gene3D" id="1.10.579.10">
    <property type="entry name" value="DNA Cyclobutane Dipyrimidine Photolyase, subunit A, domain 3"/>
    <property type="match status" value="1"/>
</dbReference>
<keyword evidence="1 4" id="KW-0285">Flavoprotein</keyword>
<gene>
    <name evidence="8" type="ORF">J2S44_004004</name>
</gene>
<evidence type="ECO:0000313" key="9">
    <source>
        <dbReference type="Proteomes" id="UP001183629"/>
    </source>
</evidence>
<protein>
    <submittedName>
        <fullName evidence="8">Deoxyribodipyrimidine photo-lyase</fullName>
        <ecNumber evidence="8">4.1.99.3</ecNumber>
    </submittedName>
</protein>
<feature type="binding site" evidence="4">
    <location>
        <begin position="261"/>
        <end position="268"/>
    </location>
    <ligand>
        <name>FAD</name>
        <dbReference type="ChEBI" id="CHEBI:57692"/>
    </ligand>
</feature>
<comment type="caution">
    <text evidence="8">The sequence shown here is derived from an EMBL/GenBank/DDBJ whole genome shotgun (WGS) entry which is preliminary data.</text>
</comment>
<dbReference type="EC" id="4.1.99.3" evidence="8"/>
<dbReference type="InterPro" id="IPR036134">
    <property type="entry name" value="Crypto/Photolyase_FAD-like_sf"/>
</dbReference>
<dbReference type="InterPro" id="IPR005101">
    <property type="entry name" value="Cryptochr/Photolyase_FAD-bd"/>
</dbReference>
<evidence type="ECO:0000256" key="6">
    <source>
        <dbReference type="SAM" id="MobiDB-lite"/>
    </source>
</evidence>
<dbReference type="RefSeq" id="WP_310416138.1">
    <property type="nucleotide sequence ID" value="NZ_JAVDYC010000001.1"/>
</dbReference>
<keyword evidence="9" id="KW-1185">Reference proteome</keyword>
<dbReference type="InterPro" id="IPR006050">
    <property type="entry name" value="DNA_photolyase_N"/>
</dbReference>
<dbReference type="PROSITE" id="PS00394">
    <property type="entry name" value="DNA_PHOTOLYASES_1_1"/>
    <property type="match status" value="1"/>
</dbReference>
<feature type="binding site" evidence="4">
    <location>
        <position position="214"/>
    </location>
    <ligand>
        <name>FAD</name>
        <dbReference type="ChEBI" id="CHEBI:57692"/>
    </ligand>
</feature>
<dbReference type="PANTHER" id="PTHR11455:SF9">
    <property type="entry name" value="CRYPTOCHROME CIRCADIAN CLOCK 5 ISOFORM X1"/>
    <property type="match status" value="1"/>
</dbReference>
<dbReference type="InterPro" id="IPR002081">
    <property type="entry name" value="Cryptochrome/DNA_photolyase_1"/>
</dbReference>
<dbReference type="InterPro" id="IPR014729">
    <property type="entry name" value="Rossmann-like_a/b/a_fold"/>
</dbReference>
<accession>A0AAE3ZRN9</accession>
<evidence type="ECO:0000256" key="2">
    <source>
        <dbReference type="ARBA" id="ARBA00022827"/>
    </source>
</evidence>
<evidence type="ECO:0000259" key="7">
    <source>
        <dbReference type="PROSITE" id="PS51645"/>
    </source>
</evidence>
<proteinExistence type="inferred from homology"/>
<keyword evidence="2 4" id="KW-0274">FAD</keyword>
<evidence type="ECO:0000256" key="3">
    <source>
        <dbReference type="ARBA" id="ARBA00022991"/>
    </source>
</evidence>
<dbReference type="AlphaFoldDB" id="A0AAE3ZRN9"/>
<dbReference type="PANTHER" id="PTHR11455">
    <property type="entry name" value="CRYPTOCHROME"/>
    <property type="match status" value="1"/>
</dbReference>
<evidence type="ECO:0000256" key="4">
    <source>
        <dbReference type="PIRSR" id="PIRSR602081-1"/>
    </source>
</evidence>
<feature type="region of interest" description="Disordered" evidence="6">
    <location>
        <begin position="169"/>
        <end position="200"/>
    </location>
</feature>
<feature type="binding site" evidence="4">
    <location>
        <position position="258"/>
    </location>
    <ligand>
        <name>FAD</name>
        <dbReference type="ChEBI" id="CHEBI:57692"/>
    </ligand>
</feature>
<feature type="domain" description="Photolyase/cryptochrome alpha/beta" evidence="7">
    <location>
        <begin position="2"/>
        <end position="128"/>
    </location>
</feature>